<sequence length="72" mass="7702">MGTPRVGPHRARDDLAGHAARGRGQRGPITNYDVAVTLTPEGVAEVTIDLRVDFASDDGHGIIFTLRPSPPR</sequence>
<keyword evidence="3" id="KW-1185">Reference proteome</keyword>
<dbReference type="KEGG" id="tfa:BW733_13395"/>
<dbReference type="Proteomes" id="UP000188235">
    <property type="component" value="Chromosome"/>
</dbReference>
<dbReference type="STRING" id="399497.BW733_13395"/>
<organism evidence="2 3">
    <name type="scientific">Tessaracoccus flavescens</name>
    <dbReference type="NCBI Taxonomy" id="399497"/>
    <lineage>
        <taxon>Bacteria</taxon>
        <taxon>Bacillati</taxon>
        <taxon>Actinomycetota</taxon>
        <taxon>Actinomycetes</taxon>
        <taxon>Propionibacteriales</taxon>
        <taxon>Propionibacteriaceae</taxon>
        <taxon>Tessaracoccus</taxon>
    </lineage>
</organism>
<feature type="region of interest" description="Disordered" evidence="1">
    <location>
        <begin position="1"/>
        <end position="28"/>
    </location>
</feature>
<accession>A0A1Q2CZW0</accession>
<protein>
    <submittedName>
        <fullName evidence="2">Uncharacterized protein</fullName>
    </submittedName>
</protein>
<dbReference type="AlphaFoldDB" id="A0A1Q2CZW0"/>
<reference evidence="2 3" key="1">
    <citation type="journal article" date="2008" name="Int. J. Syst. Evol. Microbiol.">
        <title>Tessaracoccus flavescens sp. nov., isolated from marine sediment.</title>
        <authorList>
            <person name="Lee D.W."/>
            <person name="Lee S.D."/>
        </authorList>
    </citation>
    <scope>NUCLEOTIDE SEQUENCE [LARGE SCALE GENOMIC DNA]</scope>
    <source>
        <strain evidence="2 3">SST-39T</strain>
    </source>
</reference>
<name>A0A1Q2CZW0_9ACTN</name>
<dbReference type="RefSeq" id="WP_077351189.1">
    <property type="nucleotide sequence ID" value="NZ_CP019607.1"/>
</dbReference>
<dbReference type="EMBL" id="CP019607">
    <property type="protein sequence ID" value="AQP51668.1"/>
    <property type="molecule type" value="Genomic_DNA"/>
</dbReference>
<evidence type="ECO:0000256" key="1">
    <source>
        <dbReference type="SAM" id="MobiDB-lite"/>
    </source>
</evidence>
<proteinExistence type="predicted"/>
<evidence type="ECO:0000313" key="3">
    <source>
        <dbReference type="Proteomes" id="UP000188235"/>
    </source>
</evidence>
<gene>
    <name evidence="2" type="ORF">BW733_13395</name>
</gene>
<evidence type="ECO:0000313" key="2">
    <source>
        <dbReference type="EMBL" id="AQP51668.1"/>
    </source>
</evidence>